<dbReference type="EMBL" id="KN834857">
    <property type="protein sequence ID" value="KIK51712.1"/>
    <property type="molecule type" value="Genomic_DNA"/>
</dbReference>
<gene>
    <name evidence="1" type="ORF">GYMLUDRAFT_251844</name>
</gene>
<name>A0A0D0C1P6_9AGAR</name>
<keyword evidence="2" id="KW-1185">Reference proteome</keyword>
<dbReference type="Proteomes" id="UP000053593">
    <property type="component" value="Unassembled WGS sequence"/>
</dbReference>
<dbReference type="HOGENOM" id="CLU_994184_0_0_1"/>
<reference evidence="1 2" key="1">
    <citation type="submission" date="2014-04" db="EMBL/GenBank/DDBJ databases">
        <title>Evolutionary Origins and Diversification of the Mycorrhizal Mutualists.</title>
        <authorList>
            <consortium name="DOE Joint Genome Institute"/>
            <consortium name="Mycorrhizal Genomics Consortium"/>
            <person name="Kohler A."/>
            <person name="Kuo A."/>
            <person name="Nagy L.G."/>
            <person name="Floudas D."/>
            <person name="Copeland A."/>
            <person name="Barry K.W."/>
            <person name="Cichocki N."/>
            <person name="Veneault-Fourrey C."/>
            <person name="LaButti K."/>
            <person name="Lindquist E.A."/>
            <person name="Lipzen A."/>
            <person name="Lundell T."/>
            <person name="Morin E."/>
            <person name="Murat C."/>
            <person name="Riley R."/>
            <person name="Ohm R."/>
            <person name="Sun H."/>
            <person name="Tunlid A."/>
            <person name="Henrissat B."/>
            <person name="Grigoriev I.V."/>
            <person name="Hibbett D.S."/>
            <person name="Martin F."/>
        </authorList>
    </citation>
    <scope>NUCLEOTIDE SEQUENCE [LARGE SCALE GENOMIC DNA]</scope>
    <source>
        <strain evidence="1 2">FD-317 M1</strain>
    </source>
</reference>
<evidence type="ECO:0000313" key="1">
    <source>
        <dbReference type="EMBL" id="KIK51712.1"/>
    </source>
</evidence>
<dbReference type="AlphaFoldDB" id="A0A0D0C1P6"/>
<protein>
    <submittedName>
        <fullName evidence="1">Uncharacterized protein</fullName>
    </submittedName>
</protein>
<sequence length="280" mass="31998">MSQINRIYISENLQLHCDNWEISNEFAHMTDHSMVSVVVNTPGIPYQGKGRYTMSPKYLEKPHLIKTFSDIGSAMEDQCYCSADPPSHTDNYNPQLFLQRLKEEMVKEERQYHKKTVGSACSKIDETTAKAAKVQRDIEVLVSKHRNEAKSNRLLLNELEGDYVTEYSAGRMREQKTQDPIYTLKYKDPLSAETKYKKQSDHMVEIVCNYHSALQHDDSEDQPALKEQHIQDALKDIRRSLTDEQSCKTAKLVSEEFVSKALKMSKKGVAAGIDGCITEV</sequence>
<proteinExistence type="predicted"/>
<evidence type="ECO:0000313" key="2">
    <source>
        <dbReference type="Proteomes" id="UP000053593"/>
    </source>
</evidence>
<dbReference type="OrthoDB" id="3264871at2759"/>
<organism evidence="1 2">
    <name type="scientific">Collybiopsis luxurians FD-317 M1</name>
    <dbReference type="NCBI Taxonomy" id="944289"/>
    <lineage>
        <taxon>Eukaryota</taxon>
        <taxon>Fungi</taxon>
        <taxon>Dikarya</taxon>
        <taxon>Basidiomycota</taxon>
        <taxon>Agaricomycotina</taxon>
        <taxon>Agaricomycetes</taxon>
        <taxon>Agaricomycetidae</taxon>
        <taxon>Agaricales</taxon>
        <taxon>Marasmiineae</taxon>
        <taxon>Omphalotaceae</taxon>
        <taxon>Collybiopsis</taxon>
        <taxon>Collybiopsis luxurians</taxon>
    </lineage>
</organism>
<accession>A0A0D0C1P6</accession>